<dbReference type="AlphaFoldDB" id="A0A918QMX6"/>
<reference evidence="2" key="1">
    <citation type="journal article" date="2014" name="Int. J. Syst. Evol. Microbiol.">
        <title>Complete genome sequence of Corynebacterium casei LMG S-19264T (=DSM 44701T), isolated from a smear-ripened cheese.</title>
        <authorList>
            <consortium name="US DOE Joint Genome Institute (JGI-PGF)"/>
            <person name="Walter F."/>
            <person name="Albersmeier A."/>
            <person name="Kalinowski J."/>
            <person name="Ruckert C."/>
        </authorList>
    </citation>
    <scope>NUCLEOTIDE SEQUENCE</scope>
    <source>
        <strain evidence="2">JCM 4988</strain>
    </source>
</reference>
<comment type="caution">
    <text evidence="2">The sequence shown here is derived from an EMBL/GenBank/DDBJ whole genome shotgun (WGS) entry which is preliminary data.</text>
</comment>
<evidence type="ECO:0000313" key="2">
    <source>
        <dbReference type="EMBL" id="GGZ60622.1"/>
    </source>
</evidence>
<evidence type="ECO:0000313" key="3">
    <source>
        <dbReference type="Proteomes" id="UP000630936"/>
    </source>
</evidence>
<name>A0A918QMX6_9ACTN</name>
<dbReference type="EMBL" id="BMWG01000031">
    <property type="protein sequence ID" value="GGZ60622.1"/>
    <property type="molecule type" value="Genomic_DNA"/>
</dbReference>
<keyword evidence="3" id="KW-1185">Reference proteome</keyword>
<evidence type="ECO:0000256" key="1">
    <source>
        <dbReference type="SAM" id="MobiDB-lite"/>
    </source>
</evidence>
<feature type="region of interest" description="Disordered" evidence="1">
    <location>
        <begin position="77"/>
        <end position="113"/>
    </location>
</feature>
<protein>
    <submittedName>
        <fullName evidence="2">Uncharacterized protein</fullName>
    </submittedName>
</protein>
<proteinExistence type="predicted"/>
<accession>A0A918QMX6</accession>
<organism evidence="2 3">
    <name type="scientific">Streptomyces inusitatus</name>
    <dbReference type="NCBI Taxonomy" id="68221"/>
    <lineage>
        <taxon>Bacteria</taxon>
        <taxon>Bacillati</taxon>
        <taxon>Actinomycetota</taxon>
        <taxon>Actinomycetes</taxon>
        <taxon>Kitasatosporales</taxon>
        <taxon>Streptomycetaceae</taxon>
        <taxon>Streptomyces</taxon>
    </lineage>
</organism>
<reference evidence="2" key="2">
    <citation type="submission" date="2020-09" db="EMBL/GenBank/DDBJ databases">
        <authorList>
            <person name="Sun Q."/>
            <person name="Ohkuma M."/>
        </authorList>
    </citation>
    <scope>NUCLEOTIDE SEQUENCE</scope>
    <source>
        <strain evidence="2">JCM 4988</strain>
    </source>
</reference>
<gene>
    <name evidence="2" type="ORF">GCM10010387_62860</name>
</gene>
<sequence>MTGEVLPVLWSVITEEERETYPEQLEAFVGRYRERLVRLYAEYGPHSVVARYGRPGPLQDRVVASLEGRASDGLANTRASGGWLSRSGAGRGADHIGMSLPRESVSRRRKDLR</sequence>
<dbReference type="Proteomes" id="UP000630936">
    <property type="component" value="Unassembled WGS sequence"/>
</dbReference>